<feature type="signal peptide" evidence="1">
    <location>
        <begin position="1"/>
        <end position="24"/>
    </location>
</feature>
<evidence type="ECO:0000313" key="3">
    <source>
        <dbReference type="Proteomes" id="UP000789570"/>
    </source>
</evidence>
<keyword evidence="3" id="KW-1185">Reference proteome</keyword>
<dbReference type="EMBL" id="CAJVPQ010004400">
    <property type="protein sequence ID" value="CAG8650601.1"/>
    <property type="molecule type" value="Genomic_DNA"/>
</dbReference>
<dbReference type="Proteomes" id="UP000789570">
    <property type="component" value="Unassembled WGS sequence"/>
</dbReference>
<gene>
    <name evidence="2" type="ORF">FCALED_LOCUS11042</name>
</gene>
<evidence type="ECO:0000313" key="2">
    <source>
        <dbReference type="EMBL" id="CAG8650601.1"/>
    </source>
</evidence>
<sequence>MKSQSLLVIVFFLTIFYSMTLVNSMPAKKDENDMEVTRYGKNLPPFHGGQDNS</sequence>
<evidence type="ECO:0000256" key="1">
    <source>
        <dbReference type="SAM" id="SignalP"/>
    </source>
</evidence>
<dbReference type="AlphaFoldDB" id="A0A9N9H1C2"/>
<accession>A0A9N9H1C2</accession>
<comment type="caution">
    <text evidence="2">The sequence shown here is derived from an EMBL/GenBank/DDBJ whole genome shotgun (WGS) entry which is preliminary data.</text>
</comment>
<feature type="chain" id="PRO_5040308244" evidence="1">
    <location>
        <begin position="25"/>
        <end position="53"/>
    </location>
</feature>
<organism evidence="2 3">
    <name type="scientific">Funneliformis caledonium</name>
    <dbReference type="NCBI Taxonomy" id="1117310"/>
    <lineage>
        <taxon>Eukaryota</taxon>
        <taxon>Fungi</taxon>
        <taxon>Fungi incertae sedis</taxon>
        <taxon>Mucoromycota</taxon>
        <taxon>Glomeromycotina</taxon>
        <taxon>Glomeromycetes</taxon>
        <taxon>Glomerales</taxon>
        <taxon>Glomeraceae</taxon>
        <taxon>Funneliformis</taxon>
    </lineage>
</organism>
<reference evidence="2" key="1">
    <citation type="submission" date="2021-06" db="EMBL/GenBank/DDBJ databases">
        <authorList>
            <person name="Kallberg Y."/>
            <person name="Tangrot J."/>
            <person name="Rosling A."/>
        </authorList>
    </citation>
    <scope>NUCLEOTIDE SEQUENCE</scope>
    <source>
        <strain evidence="2">UK204</strain>
    </source>
</reference>
<protein>
    <submittedName>
        <fullName evidence="2">17717_t:CDS:1</fullName>
    </submittedName>
</protein>
<proteinExistence type="predicted"/>
<name>A0A9N9H1C2_9GLOM</name>
<keyword evidence="1" id="KW-0732">Signal</keyword>